<reference evidence="1 2" key="1">
    <citation type="submission" date="2022-03" db="EMBL/GenBank/DDBJ databases">
        <authorList>
            <person name="Macdonald S."/>
            <person name="Ahmed S."/>
            <person name="Newling K."/>
        </authorList>
    </citation>
    <scope>NUCLEOTIDE SEQUENCE [LARGE SCALE GENOMIC DNA]</scope>
</reference>
<dbReference type="EMBL" id="CAKOAT010123932">
    <property type="protein sequence ID" value="CAH8334119.1"/>
    <property type="molecule type" value="Genomic_DNA"/>
</dbReference>
<sequence length="142" mass="15921">MMMISAAAVEQFGPRVEIGPMRFISGLKEHPLTSGFAGDVRDPISNGFEGGVHLCMPGNYFWHKAYGMVHPQKRRRRRESEADPDPDPFVPISAQSYLCLHGMWDLCNWRNDRPHDDIIGCLLPGLSDSHVEPAPLHEICSP</sequence>
<name>A0ABC8JM72_ERUVS</name>
<keyword evidence="2" id="KW-1185">Reference proteome</keyword>
<gene>
    <name evidence="1" type="ORF">ERUC_LOCUS13032</name>
</gene>
<dbReference type="AlphaFoldDB" id="A0ABC8JM72"/>
<comment type="caution">
    <text evidence="1">The sequence shown here is derived from an EMBL/GenBank/DDBJ whole genome shotgun (WGS) entry which is preliminary data.</text>
</comment>
<proteinExistence type="predicted"/>
<evidence type="ECO:0000313" key="1">
    <source>
        <dbReference type="EMBL" id="CAH8334119.1"/>
    </source>
</evidence>
<evidence type="ECO:0000313" key="2">
    <source>
        <dbReference type="Proteomes" id="UP001642260"/>
    </source>
</evidence>
<dbReference type="Proteomes" id="UP001642260">
    <property type="component" value="Unassembled WGS sequence"/>
</dbReference>
<accession>A0ABC8JM72</accession>
<protein>
    <submittedName>
        <fullName evidence="1">Uncharacterized protein</fullName>
    </submittedName>
</protein>
<organism evidence="1 2">
    <name type="scientific">Eruca vesicaria subsp. sativa</name>
    <name type="common">Garden rocket</name>
    <name type="synonym">Eruca sativa</name>
    <dbReference type="NCBI Taxonomy" id="29727"/>
    <lineage>
        <taxon>Eukaryota</taxon>
        <taxon>Viridiplantae</taxon>
        <taxon>Streptophyta</taxon>
        <taxon>Embryophyta</taxon>
        <taxon>Tracheophyta</taxon>
        <taxon>Spermatophyta</taxon>
        <taxon>Magnoliopsida</taxon>
        <taxon>eudicotyledons</taxon>
        <taxon>Gunneridae</taxon>
        <taxon>Pentapetalae</taxon>
        <taxon>rosids</taxon>
        <taxon>malvids</taxon>
        <taxon>Brassicales</taxon>
        <taxon>Brassicaceae</taxon>
        <taxon>Brassiceae</taxon>
        <taxon>Eruca</taxon>
    </lineage>
</organism>